<name>A0AAD7P0D3_9AGAR</name>
<dbReference type="AlphaFoldDB" id="A0AAD7P0D3"/>
<evidence type="ECO:0000313" key="2">
    <source>
        <dbReference type="EMBL" id="KAJ7782555.1"/>
    </source>
</evidence>
<accession>A0AAD7P0D3</accession>
<gene>
    <name evidence="2" type="ORF">DFH07DRAFT_949346</name>
</gene>
<keyword evidence="3" id="KW-1185">Reference proteome</keyword>
<evidence type="ECO:0000313" key="3">
    <source>
        <dbReference type="Proteomes" id="UP001215280"/>
    </source>
</evidence>
<sequence length="206" mass="22206">MVSSAPSTPPPNPLSDLFGAMDEESPVVPSLTTAQKCSHAVTTDGTASDDENDITALVLPTNQNAISALQCYSERKRLRADQTTEVTLLINDSPAFRHVKLLATLLHVSNQVAAVVTAQPTFEVTSHLEKNIYNYAAAILLSSKISAYKGAIPTNTLLNILKKHRFDLPAGIENNPADFAKVVTVVQDTFTQLCSKFKKAAKAKEV</sequence>
<organism evidence="2 3">
    <name type="scientific">Mycena maculata</name>
    <dbReference type="NCBI Taxonomy" id="230809"/>
    <lineage>
        <taxon>Eukaryota</taxon>
        <taxon>Fungi</taxon>
        <taxon>Dikarya</taxon>
        <taxon>Basidiomycota</taxon>
        <taxon>Agaricomycotina</taxon>
        <taxon>Agaricomycetes</taxon>
        <taxon>Agaricomycetidae</taxon>
        <taxon>Agaricales</taxon>
        <taxon>Marasmiineae</taxon>
        <taxon>Mycenaceae</taxon>
        <taxon>Mycena</taxon>
    </lineage>
</organism>
<feature type="region of interest" description="Disordered" evidence="1">
    <location>
        <begin position="1"/>
        <end position="20"/>
    </location>
</feature>
<dbReference type="Proteomes" id="UP001215280">
    <property type="component" value="Unassembled WGS sequence"/>
</dbReference>
<evidence type="ECO:0000256" key="1">
    <source>
        <dbReference type="SAM" id="MobiDB-lite"/>
    </source>
</evidence>
<reference evidence="2" key="1">
    <citation type="submission" date="2023-03" db="EMBL/GenBank/DDBJ databases">
        <title>Massive genome expansion in bonnet fungi (Mycena s.s.) driven by repeated elements and novel gene families across ecological guilds.</title>
        <authorList>
            <consortium name="Lawrence Berkeley National Laboratory"/>
            <person name="Harder C.B."/>
            <person name="Miyauchi S."/>
            <person name="Viragh M."/>
            <person name="Kuo A."/>
            <person name="Thoen E."/>
            <person name="Andreopoulos B."/>
            <person name="Lu D."/>
            <person name="Skrede I."/>
            <person name="Drula E."/>
            <person name="Henrissat B."/>
            <person name="Morin E."/>
            <person name="Kohler A."/>
            <person name="Barry K."/>
            <person name="LaButti K."/>
            <person name="Morin E."/>
            <person name="Salamov A."/>
            <person name="Lipzen A."/>
            <person name="Mereny Z."/>
            <person name="Hegedus B."/>
            <person name="Baldrian P."/>
            <person name="Stursova M."/>
            <person name="Weitz H."/>
            <person name="Taylor A."/>
            <person name="Grigoriev I.V."/>
            <person name="Nagy L.G."/>
            <person name="Martin F."/>
            <person name="Kauserud H."/>
        </authorList>
    </citation>
    <scope>NUCLEOTIDE SEQUENCE</scope>
    <source>
        <strain evidence="2">CBHHK188m</strain>
    </source>
</reference>
<protein>
    <submittedName>
        <fullName evidence="2">Uncharacterized protein</fullName>
    </submittedName>
</protein>
<dbReference type="EMBL" id="JARJLG010000003">
    <property type="protein sequence ID" value="KAJ7782555.1"/>
    <property type="molecule type" value="Genomic_DNA"/>
</dbReference>
<proteinExistence type="predicted"/>
<comment type="caution">
    <text evidence="2">The sequence shown here is derived from an EMBL/GenBank/DDBJ whole genome shotgun (WGS) entry which is preliminary data.</text>
</comment>